<sequence length="202" mass="21598">MTRSVWHGRNFILAGLMVAASAQAAEKPARLSADDIAAIKQLTAKYAHLVDRCVNSGYDYADLFTDDGTFGVTDQWDVDGTIWARGREALARAGGGGPGGCRESKPGSPGYGLHHIVTSEVVEAAPGGAVGRSVLVTMGVDGTPGSIEWQGGYQDRYVKTAKGWRIQSRWHVWVNYKTSVQLATHPLPAALLPPQRDKPAGQ</sequence>
<evidence type="ECO:0000313" key="3">
    <source>
        <dbReference type="EMBL" id="MBT2187877.1"/>
    </source>
</evidence>
<dbReference type="Proteomes" id="UP001138757">
    <property type="component" value="Unassembled WGS sequence"/>
</dbReference>
<name>A0A9X1DCZ7_9SPHN</name>
<protein>
    <submittedName>
        <fullName evidence="3">Nuclear transport factor 2 family protein</fullName>
    </submittedName>
</protein>
<dbReference type="SUPFAM" id="SSF54427">
    <property type="entry name" value="NTF2-like"/>
    <property type="match status" value="1"/>
</dbReference>
<dbReference type="Gene3D" id="3.10.450.50">
    <property type="match status" value="1"/>
</dbReference>
<dbReference type="RefSeq" id="WP_214624129.1">
    <property type="nucleotide sequence ID" value="NZ_JAHGAW010000008.1"/>
</dbReference>
<evidence type="ECO:0000256" key="1">
    <source>
        <dbReference type="SAM" id="SignalP"/>
    </source>
</evidence>
<evidence type="ECO:0000313" key="4">
    <source>
        <dbReference type="Proteomes" id="UP001138757"/>
    </source>
</evidence>
<keyword evidence="4" id="KW-1185">Reference proteome</keyword>
<comment type="caution">
    <text evidence="3">The sequence shown here is derived from an EMBL/GenBank/DDBJ whole genome shotgun (WGS) entry which is preliminary data.</text>
</comment>
<dbReference type="Pfam" id="PF13577">
    <property type="entry name" value="SnoaL_4"/>
    <property type="match status" value="1"/>
</dbReference>
<keyword evidence="1" id="KW-0732">Signal</keyword>
<evidence type="ECO:0000259" key="2">
    <source>
        <dbReference type="Pfam" id="PF13577"/>
    </source>
</evidence>
<feature type="domain" description="SnoaL-like" evidence="2">
    <location>
        <begin position="33"/>
        <end position="169"/>
    </location>
</feature>
<dbReference type="EMBL" id="JAHGAW010000008">
    <property type="protein sequence ID" value="MBT2187877.1"/>
    <property type="molecule type" value="Genomic_DNA"/>
</dbReference>
<dbReference type="CDD" id="cd00531">
    <property type="entry name" value="NTF2_like"/>
    <property type="match status" value="1"/>
</dbReference>
<gene>
    <name evidence="3" type="ORF">KK488_13060</name>
</gene>
<dbReference type="AlphaFoldDB" id="A0A9X1DCZ7"/>
<dbReference type="InterPro" id="IPR032710">
    <property type="entry name" value="NTF2-like_dom_sf"/>
</dbReference>
<organism evidence="3 4">
    <name type="scientific">Sphingobium nicotianae</name>
    <dbReference type="NCBI Taxonomy" id="2782607"/>
    <lineage>
        <taxon>Bacteria</taxon>
        <taxon>Pseudomonadati</taxon>
        <taxon>Pseudomonadota</taxon>
        <taxon>Alphaproteobacteria</taxon>
        <taxon>Sphingomonadales</taxon>
        <taxon>Sphingomonadaceae</taxon>
        <taxon>Sphingobium</taxon>
    </lineage>
</organism>
<feature type="chain" id="PRO_5040785378" evidence="1">
    <location>
        <begin position="25"/>
        <end position="202"/>
    </location>
</feature>
<feature type="signal peptide" evidence="1">
    <location>
        <begin position="1"/>
        <end position="24"/>
    </location>
</feature>
<reference evidence="3" key="1">
    <citation type="submission" date="2021-05" db="EMBL/GenBank/DDBJ databases">
        <title>Genome of Sphingobium sp. strain.</title>
        <authorList>
            <person name="Fan R."/>
        </authorList>
    </citation>
    <scope>NUCLEOTIDE SEQUENCE</scope>
    <source>
        <strain evidence="3">H33</strain>
    </source>
</reference>
<dbReference type="InterPro" id="IPR037401">
    <property type="entry name" value="SnoaL-like"/>
</dbReference>
<accession>A0A9X1DCZ7</accession>
<proteinExistence type="predicted"/>